<evidence type="ECO:0000256" key="7">
    <source>
        <dbReference type="ARBA" id="ARBA00023134"/>
    </source>
</evidence>
<dbReference type="PANTHER" id="PTHR43721">
    <property type="entry name" value="ELONGATION FACTOR TU-RELATED"/>
    <property type="match status" value="1"/>
</dbReference>
<proteinExistence type="inferred from homology"/>
<dbReference type="AlphaFoldDB" id="A0A7J7JY68"/>
<evidence type="ECO:0000256" key="8">
    <source>
        <dbReference type="ARBA" id="ARBA00051990"/>
    </source>
</evidence>
<evidence type="ECO:0000256" key="3">
    <source>
        <dbReference type="ARBA" id="ARBA00017898"/>
    </source>
</evidence>
<keyword evidence="11" id="KW-1185">Reference proteome</keyword>
<sequence>MRFSVNCLRYNSRTTNLKSQKDRSLKPHCNVGTIGHIDHGKTTLSAAITTILARINASDKSNTTLAMSYEDIDKAPDEKARGITINACHVNFETSRRTYAHTDCPGHIDYIKNMICGANQMDAAILVVAASDGQMPQTREHLLLARQIGIKHIIVYVNKVDLVDEETVELVELEIRDLLNEFGFEGDSTPFVCGSAKCALDGVNPEIGEESILELCKVLDEYVPDPIRDIDGTLFLPLEAAFSIPGRGTVAIGTIEAGTVTKGQQVELVGHGRQMKATVSDVQVFKRSVPSAQAGENVGVLLKGVKPNFIERGMVLAEKGTAKQLDTFHAQIYVLTGREGGRKKPVTNKYIQQTFSSIWTINGCVLLNEDTPLAMPGDTCSVRIWLRKPMVIKQGQRFSMRENQFTSLTGVMTAEAESHEEQLSGFNYTPLAVSSFLTEAQISKGRSSK</sequence>
<dbReference type="Pfam" id="PF00009">
    <property type="entry name" value="GTP_EFTU"/>
    <property type="match status" value="1"/>
</dbReference>
<dbReference type="EC" id="3.6.5.3" evidence="2"/>
<keyword evidence="7" id="KW-0342">GTP-binding</keyword>
<evidence type="ECO:0000256" key="4">
    <source>
        <dbReference type="ARBA" id="ARBA00022741"/>
    </source>
</evidence>
<evidence type="ECO:0000259" key="9">
    <source>
        <dbReference type="PROSITE" id="PS51722"/>
    </source>
</evidence>
<evidence type="ECO:0000256" key="5">
    <source>
        <dbReference type="ARBA" id="ARBA00022768"/>
    </source>
</evidence>
<comment type="catalytic activity">
    <reaction evidence="8">
        <text>GTP + H2O = GDP + phosphate + H(+)</text>
        <dbReference type="Rhea" id="RHEA:19669"/>
        <dbReference type="ChEBI" id="CHEBI:15377"/>
        <dbReference type="ChEBI" id="CHEBI:15378"/>
        <dbReference type="ChEBI" id="CHEBI:37565"/>
        <dbReference type="ChEBI" id="CHEBI:43474"/>
        <dbReference type="ChEBI" id="CHEBI:58189"/>
        <dbReference type="EC" id="3.6.5.3"/>
    </reaction>
    <physiologicalReaction direction="left-to-right" evidence="8">
        <dbReference type="Rhea" id="RHEA:19670"/>
    </physiologicalReaction>
</comment>
<dbReference type="InterPro" id="IPR009001">
    <property type="entry name" value="Transl_elong_EF1A/Init_IF2_C"/>
</dbReference>
<dbReference type="InterPro" id="IPR027417">
    <property type="entry name" value="P-loop_NTPase"/>
</dbReference>
<dbReference type="GO" id="GO:0005525">
    <property type="term" value="F:GTP binding"/>
    <property type="evidence" value="ECO:0007669"/>
    <property type="project" value="UniProtKB-KW"/>
</dbReference>
<dbReference type="GO" id="GO:0005739">
    <property type="term" value="C:mitochondrion"/>
    <property type="evidence" value="ECO:0007669"/>
    <property type="project" value="TreeGrafter"/>
</dbReference>
<dbReference type="SUPFAM" id="SSF52540">
    <property type="entry name" value="P-loop containing nucleoside triphosphate hydrolases"/>
    <property type="match status" value="1"/>
</dbReference>
<dbReference type="PRINTS" id="PR00315">
    <property type="entry name" value="ELONGATNFCT"/>
</dbReference>
<dbReference type="PROSITE" id="PS00301">
    <property type="entry name" value="G_TR_1"/>
    <property type="match status" value="1"/>
</dbReference>
<dbReference type="PANTHER" id="PTHR43721:SF2">
    <property type="entry name" value="ELONGATION FACTOR TU, MITOCHONDRIAL"/>
    <property type="match status" value="1"/>
</dbReference>
<feature type="domain" description="Tr-type G" evidence="9">
    <location>
        <begin position="26"/>
        <end position="227"/>
    </location>
</feature>
<dbReference type="Gene3D" id="2.40.30.10">
    <property type="entry name" value="Translation factors"/>
    <property type="match status" value="2"/>
</dbReference>
<organism evidence="10 11">
    <name type="scientific">Bugula neritina</name>
    <name type="common">Brown bryozoan</name>
    <name type="synonym">Sertularia neritina</name>
    <dbReference type="NCBI Taxonomy" id="10212"/>
    <lineage>
        <taxon>Eukaryota</taxon>
        <taxon>Metazoa</taxon>
        <taxon>Spiralia</taxon>
        <taxon>Lophotrochozoa</taxon>
        <taxon>Bryozoa</taxon>
        <taxon>Gymnolaemata</taxon>
        <taxon>Cheilostomatida</taxon>
        <taxon>Flustrina</taxon>
        <taxon>Buguloidea</taxon>
        <taxon>Bugulidae</taxon>
        <taxon>Bugula</taxon>
    </lineage>
</organism>
<dbReference type="FunFam" id="3.40.50.300:FF:000003">
    <property type="entry name" value="Elongation factor Tu"/>
    <property type="match status" value="1"/>
</dbReference>
<keyword evidence="5" id="KW-0251">Elongation factor</keyword>
<keyword evidence="4" id="KW-0547">Nucleotide-binding</keyword>
<keyword evidence="6" id="KW-0648">Protein biosynthesis</keyword>
<protein>
    <recommendedName>
        <fullName evidence="3">Elongation factor Tu, mitochondrial</fullName>
        <ecNumber evidence="2">3.6.5.3</ecNumber>
    </recommendedName>
</protein>
<dbReference type="GO" id="GO:0070125">
    <property type="term" value="P:mitochondrial translational elongation"/>
    <property type="evidence" value="ECO:0007669"/>
    <property type="project" value="TreeGrafter"/>
</dbReference>
<dbReference type="GO" id="GO:0003924">
    <property type="term" value="F:GTPase activity"/>
    <property type="evidence" value="ECO:0007669"/>
    <property type="project" value="InterPro"/>
</dbReference>
<dbReference type="InterPro" id="IPR050055">
    <property type="entry name" value="EF-Tu_GTPase"/>
</dbReference>
<dbReference type="InterPro" id="IPR004161">
    <property type="entry name" value="EFTu-like_2"/>
</dbReference>
<dbReference type="OrthoDB" id="2067at2759"/>
<name>A0A7J7JY68_BUGNE</name>
<dbReference type="InterPro" id="IPR004160">
    <property type="entry name" value="Transl_elong_EFTu/EF1A_C"/>
</dbReference>
<dbReference type="PROSITE" id="PS51722">
    <property type="entry name" value="G_TR_2"/>
    <property type="match status" value="1"/>
</dbReference>
<reference evidence="10" key="1">
    <citation type="submission" date="2020-06" db="EMBL/GenBank/DDBJ databases">
        <title>Draft genome of Bugula neritina, a colonial animal packing powerful symbionts and potential medicines.</title>
        <authorList>
            <person name="Rayko M."/>
        </authorList>
    </citation>
    <scope>NUCLEOTIDE SEQUENCE [LARGE SCALE GENOMIC DNA]</scope>
    <source>
        <strain evidence="10">Kwan_BN1</strain>
    </source>
</reference>
<dbReference type="SUPFAM" id="SSF50465">
    <property type="entry name" value="EF-Tu/eEF-1alpha/eIF2-gamma C-terminal domain"/>
    <property type="match status" value="1"/>
</dbReference>
<evidence type="ECO:0000256" key="2">
    <source>
        <dbReference type="ARBA" id="ARBA00011986"/>
    </source>
</evidence>
<dbReference type="NCBIfam" id="NF009373">
    <property type="entry name" value="PRK12736.1"/>
    <property type="match status" value="1"/>
</dbReference>
<dbReference type="GO" id="GO:0003746">
    <property type="term" value="F:translation elongation factor activity"/>
    <property type="evidence" value="ECO:0007669"/>
    <property type="project" value="UniProtKB-KW"/>
</dbReference>
<dbReference type="InterPro" id="IPR041709">
    <property type="entry name" value="EF-Tu_GTP-bd"/>
</dbReference>
<dbReference type="EMBL" id="VXIV02001628">
    <property type="protein sequence ID" value="KAF6031312.1"/>
    <property type="molecule type" value="Genomic_DNA"/>
</dbReference>
<evidence type="ECO:0000313" key="10">
    <source>
        <dbReference type="EMBL" id="KAF6031312.1"/>
    </source>
</evidence>
<dbReference type="NCBIfam" id="NF000766">
    <property type="entry name" value="PRK00049.1"/>
    <property type="match status" value="1"/>
</dbReference>
<dbReference type="InterPro" id="IPR009000">
    <property type="entry name" value="Transl_B-barrel_sf"/>
</dbReference>
<evidence type="ECO:0000256" key="6">
    <source>
        <dbReference type="ARBA" id="ARBA00022917"/>
    </source>
</evidence>
<accession>A0A7J7JY68</accession>
<dbReference type="Pfam" id="PF03144">
    <property type="entry name" value="GTP_EFTU_D2"/>
    <property type="match status" value="1"/>
</dbReference>
<dbReference type="InterPro" id="IPR000795">
    <property type="entry name" value="T_Tr_GTP-bd_dom"/>
</dbReference>
<dbReference type="Gene3D" id="3.40.50.300">
    <property type="entry name" value="P-loop containing nucleotide triphosphate hydrolases"/>
    <property type="match status" value="1"/>
</dbReference>
<evidence type="ECO:0000256" key="1">
    <source>
        <dbReference type="ARBA" id="ARBA00007249"/>
    </source>
</evidence>
<dbReference type="FunFam" id="2.40.30.10:FF:000085">
    <property type="entry name" value="Elongation factor Tu"/>
    <property type="match status" value="1"/>
</dbReference>
<comment type="similarity">
    <text evidence="1">Belongs to the TRAFAC class translation factor GTPase superfamily. Classic translation factor GTPase family. EF-Tu/EF-1A subfamily.</text>
</comment>
<dbReference type="Pfam" id="PF03143">
    <property type="entry name" value="GTP_EFTU_D3"/>
    <property type="match status" value="1"/>
</dbReference>
<comment type="caution">
    <text evidence="10">The sequence shown here is derived from an EMBL/GenBank/DDBJ whole genome shotgun (WGS) entry which is preliminary data.</text>
</comment>
<dbReference type="InterPro" id="IPR031157">
    <property type="entry name" value="G_TR_CS"/>
</dbReference>
<dbReference type="CDD" id="cd01884">
    <property type="entry name" value="EF_Tu"/>
    <property type="match status" value="1"/>
</dbReference>
<dbReference type="Proteomes" id="UP000593567">
    <property type="component" value="Unassembled WGS sequence"/>
</dbReference>
<evidence type="ECO:0000313" key="11">
    <source>
        <dbReference type="Proteomes" id="UP000593567"/>
    </source>
</evidence>
<dbReference type="SUPFAM" id="SSF50447">
    <property type="entry name" value="Translation proteins"/>
    <property type="match status" value="1"/>
</dbReference>
<gene>
    <name evidence="10" type="ORF">EB796_010400</name>
</gene>